<reference evidence="1 2" key="1">
    <citation type="journal article" date="2019" name="Nat. Ecol. Evol.">
        <title>Megaphylogeny resolves global patterns of mushroom evolution.</title>
        <authorList>
            <person name="Varga T."/>
            <person name="Krizsan K."/>
            <person name="Foldi C."/>
            <person name="Dima B."/>
            <person name="Sanchez-Garcia M."/>
            <person name="Sanchez-Ramirez S."/>
            <person name="Szollosi G.J."/>
            <person name="Szarkandi J.G."/>
            <person name="Papp V."/>
            <person name="Albert L."/>
            <person name="Andreopoulos W."/>
            <person name="Angelini C."/>
            <person name="Antonin V."/>
            <person name="Barry K.W."/>
            <person name="Bougher N.L."/>
            <person name="Buchanan P."/>
            <person name="Buyck B."/>
            <person name="Bense V."/>
            <person name="Catcheside P."/>
            <person name="Chovatia M."/>
            <person name="Cooper J."/>
            <person name="Damon W."/>
            <person name="Desjardin D."/>
            <person name="Finy P."/>
            <person name="Geml J."/>
            <person name="Haridas S."/>
            <person name="Hughes K."/>
            <person name="Justo A."/>
            <person name="Karasinski D."/>
            <person name="Kautmanova I."/>
            <person name="Kiss B."/>
            <person name="Kocsube S."/>
            <person name="Kotiranta H."/>
            <person name="LaButti K.M."/>
            <person name="Lechner B.E."/>
            <person name="Liimatainen K."/>
            <person name="Lipzen A."/>
            <person name="Lukacs Z."/>
            <person name="Mihaltcheva S."/>
            <person name="Morgado L.N."/>
            <person name="Niskanen T."/>
            <person name="Noordeloos M.E."/>
            <person name="Ohm R.A."/>
            <person name="Ortiz-Santana B."/>
            <person name="Ovrebo C."/>
            <person name="Racz N."/>
            <person name="Riley R."/>
            <person name="Savchenko A."/>
            <person name="Shiryaev A."/>
            <person name="Soop K."/>
            <person name="Spirin V."/>
            <person name="Szebenyi C."/>
            <person name="Tomsovsky M."/>
            <person name="Tulloss R.E."/>
            <person name="Uehling J."/>
            <person name="Grigoriev I.V."/>
            <person name="Vagvolgyi C."/>
            <person name="Papp T."/>
            <person name="Martin F.M."/>
            <person name="Miettinen O."/>
            <person name="Hibbett D.S."/>
            <person name="Nagy L.G."/>
        </authorList>
    </citation>
    <scope>NUCLEOTIDE SEQUENCE [LARGE SCALE GENOMIC DNA]</scope>
    <source>
        <strain evidence="1 2">HHB13444</strain>
    </source>
</reference>
<keyword evidence="2" id="KW-1185">Reference proteome</keyword>
<dbReference type="InParanoid" id="A0A5C3PR78"/>
<dbReference type="EMBL" id="ML211105">
    <property type="protein sequence ID" value="TFK88623.1"/>
    <property type="molecule type" value="Genomic_DNA"/>
</dbReference>
<sequence>MPRARAMDPQTSDRTSLTTCLLRWRAAVRPLIRPYMERELDAAEVPACICITTTRLGDPQRRFRTPPWFPPVKRLLENVSDSRRRRSPKLRLSRFEIVGVGVLSKHVCESSDALLSKAFDRFGHVHDRPGRCHAIMTVQEQTMRYVCNEHAPVELERQCGMSPSSMAWLRPSRLLLCHHRRRNADRQVDSPRACPPLARLASHRYQGCTSGNTTCIVDISITICAFPSASRLPFVASRSLARLRYPGAPFTALDSLGLVGTRKAESGLLGCCLTAITRLLSTVSVYIANRRRAARTSICAHDMLGSSVPPVQTRFDPYSRRSSSAAL</sequence>
<protein>
    <submittedName>
        <fullName evidence="1">Uncharacterized protein</fullName>
    </submittedName>
</protein>
<gene>
    <name evidence="1" type="ORF">K466DRAFT_64595</name>
</gene>
<evidence type="ECO:0000313" key="1">
    <source>
        <dbReference type="EMBL" id="TFK88623.1"/>
    </source>
</evidence>
<evidence type="ECO:0000313" key="2">
    <source>
        <dbReference type="Proteomes" id="UP000308197"/>
    </source>
</evidence>
<proteinExistence type="predicted"/>
<organism evidence="1 2">
    <name type="scientific">Polyporus arcularius HHB13444</name>
    <dbReference type="NCBI Taxonomy" id="1314778"/>
    <lineage>
        <taxon>Eukaryota</taxon>
        <taxon>Fungi</taxon>
        <taxon>Dikarya</taxon>
        <taxon>Basidiomycota</taxon>
        <taxon>Agaricomycotina</taxon>
        <taxon>Agaricomycetes</taxon>
        <taxon>Polyporales</taxon>
        <taxon>Polyporaceae</taxon>
        <taxon>Polyporus</taxon>
    </lineage>
</organism>
<name>A0A5C3PR78_9APHY</name>
<dbReference type="Proteomes" id="UP000308197">
    <property type="component" value="Unassembled WGS sequence"/>
</dbReference>
<accession>A0A5C3PR78</accession>
<dbReference type="AlphaFoldDB" id="A0A5C3PR78"/>